<reference evidence="3 5" key="2">
    <citation type="submission" date="2018-12" db="EMBL/GenBank/DDBJ databases">
        <title>Legionella sp,whole genome shotgun sequence.</title>
        <authorList>
            <person name="Wu H."/>
        </authorList>
    </citation>
    <scope>NUCLEOTIDE SEQUENCE [LARGE SCALE GENOMIC DNA]</scope>
    <source>
        <strain evidence="3">Km489</strain>
        <strain evidence="5">km489</strain>
    </source>
</reference>
<gene>
    <name evidence="2" type="ORF">DGG96_17975</name>
    <name evidence="3" type="ORF">ELY20_15085</name>
</gene>
<keyword evidence="1" id="KW-0812">Transmembrane</keyword>
<evidence type="ECO:0000313" key="3">
    <source>
        <dbReference type="EMBL" id="RUR20126.1"/>
    </source>
</evidence>
<dbReference type="OrthoDB" id="5653982at2"/>
<dbReference type="Proteomes" id="UP000247152">
    <property type="component" value="Unassembled WGS sequence"/>
</dbReference>
<sequence length="166" mass="18874">MTFEQNFILECLEHMERILSNDRELEEAIHDYIENKAPTSRYQLDSKITDSSQWNEQDKLHFSAAVFEAIARSSLSFYSENDKRAQEMSAANTVFLNQYLPILTENTNSNDRIDPVKNNIIRVKTDLKNKIKNSTENPYSFFTPVTTGLVVMAAAATTIALLSSKG</sequence>
<comment type="caution">
    <text evidence="2">The sequence shown here is derived from an EMBL/GenBank/DDBJ whole genome shotgun (WGS) entry which is preliminary data.</text>
</comment>
<protein>
    <submittedName>
        <fullName evidence="2">Uncharacterized protein</fullName>
    </submittedName>
</protein>
<dbReference type="RefSeq" id="WP_110143920.1">
    <property type="nucleotide sequence ID" value="NZ_QHJG01000039.1"/>
</dbReference>
<feature type="transmembrane region" description="Helical" evidence="1">
    <location>
        <begin position="139"/>
        <end position="162"/>
    </location>
</feature>
<accession>A0A317TZA3</accession>
<keyword evidence="1" id="KW-1133">Transmembrane helix</keyword>
<organism evidence="2 4">
    <name type="scientific">Legionella qingyii</name>
    <dbReference type="NCBI Taxonomy" id="2184757"/>
    <lineage>
        <taxon>Bacteria</taxon>
        <taxon>Pseudomonadati</taxon>
        <taxon>Pseudomonadota</taxon>
        <taxon>Gammaproteobacteria</taxon>
        <taxon>Legionellales</taxon>
        <taxon>Legionellaceae</taxon>
        <taxon>Legionella</taxon>
    </lineage>
</organism>
<evidence type="ECO:0000313" key="4">
    <source>
        <dbReference type="Proteomes" id="UP000247152"/>
    </source>
</evidence>
<dbReference type="EMBL" id="RZGX01000025">
    <property type="protein sequence ID" value="RUR20126.1"/>
    <property type="molecule type" value="Genomic_DNA"/>
</dbReference>
<dbReference type="EMBL" id="QHJG01000039">
    <property type="protein sequence ID" value="PWY54265.1"/>
    <property type="molecule type" value="Genomic_DNA"/>
</dbReference>
<keyword evidence="1" id="KW-0472">Membrane</keyword>
<dbReference type="Proteomes" id="UP000287374">
    <property type="component" value="Unassembled WGS sequence"/>
</dbReference>
<dbReference type="AlphaFoldDB" id="A0A317TZA3"/>
<evidence type="ECO:0000313" key="2">
    <source>
        <dbReference type="EMBL" id="PWY54265.1"/>
    </source>
</evidence>
<reference evidence="2 4" key="1">
    <citation type="submission" date="2018-05" db="EMBL/GenBank/DDBJ databases">
        <title>Legionella qingyii sp.nov., whole genome shotgun sequence.</title>
        <authorList>
            <person name="Wu H."/>
            <person name="Zhu Q."/>
            <person name="Hu C."/>
        </authorList>
    </citation>
    <scope>NUCLEOTIDE SEQUENCE [LARGE SCALE GENOMIC DNA]</scope>
    <source>
        <strain evidence="2 4">HEB18</strain>
    </source>
</reference>
<name>A0A317TZA3_9GAMM</name>
<evidence type="ECO:0000256" key="1">
    <source>
        <dbReference type="SAM" id="Phobius"/>
    </source>
</evidence>
<keyword evidence="5" id="KW-1185">Reference proteome</keyword>
<evidence type="ECO:0000313" key="5">
    <source>
        <dbReference type="Proteomes" id="UP000287374"/>
    </source>
</evidence>
<dbReference type="CDD" id="cd21821">
    <property type="entry name" value="MavE"/>
    <property type="match status" value="1"/>
</dbReference>
<proteinExistence type="predicted"/>